<dbReference type="Proteomes" id="UP000480164">
    <property type="component" value="Unassembled WGS sequence"/>
</dbReference>
<feature type="transmembrane region" description="Helical" evidence="1">
    <location>
        <begin position="68"/>
        <end position="90"/>
    </location>
</feature>
<accession>A0ABW9RH83</accession>
<keyword evidence="1" id="KW-0812">Transmembrane</keyword>
<keyword evidence="1" id="KW-0472">Membrane</keyword>
<gene>
    <name evidence="2" type="ORF">GK011_20915</name>
</gene>
<dbReference type="EMBL" id="WLZX01000016">
    <property type="protein sequence ID" value="MTD29391.1"/>
    <property type="molecule type" value="Genomic_DNA"/>
</dbReference>
<feature type="transmembrane region" description="Helical" evidence="1">
    <location>
        <begin position="152"/>
        <end position="181"/>
    </location>
</feature>
<evidence type="ECO:0000313" key="3">
    <source>
        <dbReference type="Proteomes" id="UP000480164"/>
    </source>
</evidence>
<keyword evidence="1" id="KW-1133">Transmembrane helix</keyword>
<evidence type="ECO:0000313" key="2">
    <source>
        <dbReference type="EMBL" id="MTD29391.1"/>
    </source>
</evidence>
<protein>
    <submittedName>
        <fullName evidence="2">Uncharacterized protein</fullName>
    </submittedName>
</protein>
<evidence type="ECO:0000256" key="1">
    <source>
        <dbReference type="SAM" id="Phobius"/>
    </source>
</evidence>
<comment type="caution">
    <text evidence="2">The sequence shown here is derived from an EMBL/GenBank/DDBJ whole genome shotgun (WGS) entry which is preliminary data.</text>
</comment>
<keyword evidence="3" id="KW-1185">Reference proteome</keyword>
<feature type="transmembrane region" description="Helical" evidence="1">
    <location>
        <begin position="25"/>
        <end position="48"/>
    </location>
</feature>
<feature type="transmembrane region" description="Helical" evidence="1">
    <location>
        <begin position="97"/>
        <end position="118"/>
    </location>
</feature>
<name>A0ABW9RH83_9GAMM</name>
<organism evidence="2 3">
    <name type="scientific">Erwinia sorbitola</name>
    <dbReference type="NCBI Taxonomy" id="2681984"/>
    <lineage>
        <taxon>Bacteria</taxon>
        <taxon>Pseudomonadati</taxon>
        <taxon>Pseudomonadota</taxon>
        <taxon>Gammaproteobacteria</taxon>
        <taxon>Enterobacterales</taxon>
        <taxon>Erwiniaceae</taxon>
        <taxon>Erwinia</taxon>
    </lineage>
</organism>
<reference evidence="2 3" key="1">
    <citation type="submission" date="2019-11" db="EMBL/GenBank/DDBJ databases">
        <title>Erwinia sp. nov., isolated from feces of birds in Tibet plateau of China.</title>
        <authorList>
            <person name="Ge Y."/>
        </authorList>
    </citation>
    <scope>NUCLEOTIDE SEQUENCE [LARGE SCALE GENOMIC DNA]</scope>
    <source>
        <strain evidence="2 3">J316</strain>
    </source>
</reference>
<sequence length="267" mass="30239">MYIISHVKLFYPLEGVILKIKEINIITWVGLLINIILFGFFWFLSFYYEIMINELYLSEHQLPRIFSVIYIPFGIAVAVQFISLMILFKFPKSGRALAVISSMVMLPLSLVFLIGYMFSYEKHCSENLAVYNKQPADIGLIFKSSSALMQGVLFIALGLFVIFLGLGAGGLVAGVGVLSLCHSFHLKNRTMIGMMQGNLILTPGIYSDTYIIPLADVTLIKEDDRLFKLHIRSAGVDRKCTFRKGMIESEKYQEPLKEILSKIARQE</sequence>
<proteinExistence type="predicted"/>